<evidence type="ECO:0000259" key="1">
    <source>
        <dbReference type="Pfam" id="PF25372"/>
    </source>
</evidence>
<feature type="domain" description="F-box/LRR-repeat protein 15-like leucin rich repeat" evidence="1">
    <location>
        <begin position="18"/>
        <end position="106"/>
    </location>
</feature>
<protein>
    <recommendedName>
        <fullName evidence="1">F-box/LRR-repeat protein 15-like leucin rich repeat domain-containing protein</fullName>
    </recommendedName>
</protein>
<evidence type="ECO:0000313" key="2">
    <source>
        <dbReference type="EMBL" id="CAB3998853.1"/>
    </source>
</evidence>
<sequence>MFEKPLQQKHKKIVADKCRNLKKLSLESCSIPLGILRAISRFDELSVLNLCMCRQINKRGLRSIALGCQRITELNLGWTNMTPESIATVVKSFPLLIKLNLSGCRETLRDEGKKAGSCSELLSLNLKD</sequence>
<keyword evidence="3" id="KW-1185">Reference proteome</keyword>
<dbReference type="EMBL" id="CACRXK020003453">
    <property type="protein sequence ID" value="CAB3998853.1"/>
    <property type="molecule type" value="Genomic_DNA"/>
</dbReference>
<gene>
    <name evidence="2" type="ORF">PACLA_8A089067</name>
</gene>
<name>A0A7D9E4Z8_PARCT</name>
<reference evidence="2" key="1">
    <citation type="submission" date="2020-04" db="EMBL/GenBank/DDBJ databases">
        <authorList>
            <person name="Alioto T."/>
            <person name="Alioto T."/>
            <person name="Gomez Garrido J."/>
        </authorList>
    </citation>
    <scope>NUCLEOTIDE SEQUENCE</scope>
    <source>
        <strain evidence="2">A484AB</strain>
    </source>
</reference>
<organism evidence="2 3">
    <name type="scientific">Paramuricea clavata</name>
    <name type="common">Red gorgonian</name>
    <name type="synonym">Violescent sea-whip</name>
    <dbReference type="NCBI Taxonomy" id="317549"/>
    <lineage>
        <taxon>Eukaryota</taxon>
        <taxon>Metazoa</taxon>
        <taxon>Cnidaria</taxon>
        <taxon>Anthozoa</taxon>
        <taxon>Octocorallia</taxon>
        <taxon>Malacalcyonacea</taxon>
        <taxon>Plexauridae</taxon>
        <taxon>Paramuricea</taxon>
    </lineage>
</organism>
<dbReference type="SUPFAM" id="SSF52047">
    <property type="entry name" value="RNI-like"/>
    <property type="match status" value="1"/>
</dbReference>
<proteinExistence type="predicted"/>
<dbReference type="Pfam" id="PF25372">
    <property type="entry name" value="DUF7885"/>
    <property type="match status" value="1"/>
</dbReference>
<accession>A0A7D9E4Z8</accession>
<dbReference type="Proteomes" id="UP001152795">
    <property type="component" value="Unassembled WGS sequence"/>
</dbReference>
<dbReference type="GO" id="GO:0031146">
    <property type="term" value="P:SCF-dependent proteasomal ubiquitin-dependent protein catabolic process"/>
    <property type="evidence" value="ECO:0007669"/>
    <property type="project" value="TreeGrafter"/>
</dbReference>
<comment type="caution">
    <text evidence="2">The sequence shown here is derived from an EMBL/GenBank/DDBJ whole genome shotgun (WGS) entry which is preliminary data.</text>
</comment>
<dbReference type="GO" id="GO:0019005">
    <property type="term" value="C:SCF ubiquitin ligase complex"/>
    <property type="evidence" value="ECO:0007669"/>
    <property type="project" value="TreeGrafter"/>
</dbReference>
<dbReference type="InterPro" id="IPR032675">
    <property type="entry name" value="LRR_dom_sf"/>
</dbReference>
<dbReference type="AlphaFoldDB" id="A0A7D9E4Z8"/>
<feature type="non-terminal residue" evidence="2">
    <location>
        <position position="128"/>
    </location>
</feature>
<dbReference type="Gene3D" id="3.80.10.10">
    <property type="entry name" value="Ribonuclease Inhibitor"/>
    <property type="match status" value="1"/>
</dbReference>
<evidence type="ECO:0000313" key="3">
    <source>
        <dbReference type="Proteomes" id="UP001152795"/>
    </source>
</evidence>
<dbReference type="PANTHER" id="PTHR13318">
    <property type="entry name" value="PARTNER OF PAIRED, ISOFORM B-RELATED"/>
    <property type="match status" value="1"/>
</dbReference>
<dbReference type="OrthoDB" id="2095648at2759"/>
<dbReference type="InterPro" id="IPR057207">
    <property type="entry name" value="FBXL15_LRR"/>
</dbReference>